<gene>
    <name evidence="1" type="ORF">HNR42_000503</name>
</gene>
<protein>
    <submittedName>
        <fullName evidence="1">Uncharacterized protein</fullName>
    </submittedName>
</protein>
<evidence type="ECO:0000313" key="1">
    <source>
        <dbReference type="EMBL" id="MBB6097089.1"/>
    </source>
</evidence>
<dbReference type="AlphaFoldDB" id="A0A841HXY6"/>
<sequence length="155" mass="18278">MKPGNSFEKLRGKGYANDHEATINMFTQKYKDDFILSNTIDGINSLEWLKKRREQINYLQLKFLDPNPPYFMKELAKLSPSDLYHMIQEFYKEDVYIFDKDHAILALPIRQISRTFSELKVARIEMDYGKEIVDHLSRILSDDAIISLIKQKSLQ</sequence>
<proteinExistence type="predicted"/>
<dbReference type="Proteomes" id="UP000569951">
    <property type="component" value="Unassembled WGS sequence"/>
</dbReference>
<organism evidence="1 2">
    <name type="scientific">Deinobacterium chartae</name>
    <dbReference type="NCBI Taxonomy" id="521158"/>
    <lineage>
        <taxon>Bacteria</taxon>
        <taxon>Thermotogati</taxon>
        <taxon>Deinococcota</taxon>
        <taxon>Deinococci</taxon>
        <taxon>Deinococcales</taxon>
        <taxon>Deinococcaceae</taxon>
        <taxon>Deinobacterium</taxon>
    </lineage>
</organism>
<dbReference type="EMBL" id="JACHHG010000002">
    <property type="protein sequence ID" value="MBB6097089.1"/>
    <property type="molecule type" value="Genomic_DNA"/>
</dbReference>
<reference evidence="1 2" key="1">
    <citation type="submission" date="2020-08" db="EMBL/GenBank/DDBJ databases">
        <title>Genomic Encyclopedia of Type Strains, Phase IV (KMG-IV): sequencing the most valuable type-strain genomes for metagenomic binning, comparative biology and taxonomic classification.</title>
        <authorList>
            <person name="Goeker M."/>
        </authorList>
    </citation>
    <scope>NUCLEOTIDE SEQUENCE [LARGE SCALE GENOMIC DNA]</scope>
    <source>
        <strain evidence="1 2">DSM 21458</strain>
    </source>
</reference>
<name>A0A841HXY6_9DEIO</name>
<evidence type="ECO:0000313" key="2">
    <source>
        <dbReference type="Proteomes" id="UP000569951"/>
    </source>
</evidence>
<keyword evidence="2" id="KW-1185">Reference proteome</keyword>
<dbReference type="RefSeq" id="WP_183984197.1">
    <property type="nucleotide sequence ID" value="NZ_JACHHG010000002.1"/>
</dbReference>
<comment type="caution">
    <text evidence="1">The sequence shown here is derived from an EMBL/GenBank/DDBJ whole genome shotgun (WGS) entry which is preliminary data.</text>
</comment>
<accession>A0A841HXY6</accession>